<dbReference type="KEGG" id="paca:ID47_11580"/>
<name>A0A077AZU8_9PROT</name>
<feature type="coiled-coil region" evidence="1">
    <location>
        <begin position="112"/>
        <end position="139"/>
    </location>
</feature>
<feature type="chain" id="PRO_5001717499" evidence="2">
    <location>
        <begin position="18"/>
        <end position="259"/>
    </location>
</feature>
<reference evidence="3 4" key="1">
    <citation type="submission" date="2014-07" db="EMBL/GenBank/DDBJ databases">
        <title>Comparative genomic insights into amoeba endosymbionts belonging to the families of Holosporaceae and Candidatus Midichloriaceae within Rickettsiales.</title>
        <authorList>
            <person name="Wang Z."/>
            <person name="Wu M."/>
        </authorList>
    </citation>
    <scope>NUCLEOTIDE SEQUENCE [LARGE SCALE GENOMIC DNA]</scope>
    <source>
        <strain evidence="3">PRA3</strain>
    </source>
</reference>
<evidence type="ECO:0000256" key="2">
    <source>
        <dbReference type="SAM" id="SignalP"/>
    </source>
</evidence>
<dbReference type="HOGENOM" id="CLU_1072358_0_0_5"/>
<evidence type="ECO:0000256" key="1">
    <source>
        <dbReference type="SAM" id="Coils"/>
    </source>
</evidence>
<sequence length="259" mass="28986">MKLIMLLLSLFSLGALEPNQIPPSYPDYSYFQASHSPFPQTSAPYTEETFNTPSSIEETNPLALYFKRLIQPSSLPYQTSVAETEEEETMPAEQLQQLQLLKPAPTLPRESSKSLEEELASLTQENKDLKDKIDIMATLLAENNQMLKALLPALHDQGIQLHGLENGQIKIEDHLINMMQKLKHWKTEMTHSHAHSLMQILKWFKVGFNISTSVGTAVTTYYTIAYFTAVLPSALTPPGWILLTTSATTGALYYIASAV</sequence>
<keyword evidence="2" id="KW-0732">Signal</keyword>
<keyword evidence="4" id="KW-1185">Reference proteome</keyword>
<dbReference type="OrthoDB" id="9911614at2"/>
<feature type="signal peptide" evidence="2">
    <location>
        <begin position="1"/>
        <end position="17"/>
    </location>
</feature>
<evidence type="ECO:0000313" key="3">
    <source>
        <dbReference type="EMBL" id="AIK97233.1"/>
    </source>
</evidence>
<accession>A0A077AZU8</accession>
<dbReference type="eggNOG" id="ENOG50314D8">
    <property type="taxonomic scope" value="Bacteria"/>
</dbReference>
<dbReference type="Proteomes" id="UP000028926">
    <property type="component" value="Chromosome"/>
</dbReference>
<keyword evidence="1" id="KW-0175">Coiled coil</keyword>
<proteinExistence type="predicted"/>
<gene>
    <name evidence="3" type="ORF">ID47_11580</name>
</gene>
<dbReference type="RefSeq" id="WP_038466537.1">
    <property type="nucleotide sequence ID" value="NZ_CP008941.1"/>
</dbReference>
<dbReference type="AlphaFoldDB" id="A0A077AZU8"/>
<protein>
    <submittedName>
        <fullName evidence="3">Uncharacterized protein</fullName>
    </submittedName>
</protein>
<dbReference type="EMBL" id="CP008941">
    <property type="protein sequence ID" value="AIK97233.1"/>
    <property type="molecule type" value="Genomic_DNA"/>
</dbReference>
<evidence type="ECO:0000313" key="4">
    <source>
        <dbReference type="Proteomes" id="UP000028926"/>
    </source>
</evidence>
<organism evidence="3 4">
    <name type="scientific">Candidatus Odyssella acanthamoebae</name>
    <dbReference type="NCBI Taxonomy" id="91604"/>
    <lineage>
        <taxon>Bacteria</taxon>
        <taxon>Pseudomonadati</taxon>
        <taxon>Pseudomonadota</taxon>
        <taxon>Alphaproteobacteria</taxon>
        <taxon>Holosporales</taxon>
        <taxon>Candidatus Paracaedibacteraceae</taxon>
        <taxon>Candidatus Odyssella</taxon>
    </lineage>
</organism>